<dbReference type="Pfam" id="PF00355">
    <property type="entry name" value="Rieske"/>
    <property type="match status" value="1"/>
</dbReference>
<evidence type="ECO:0000313" key="7">
    <source>
        <dbReference type="EMBL" id="ORX58694.1"/>
    </source>
</evidence>
<reference evidence="7 8" key="1">
    <citation type="submission" date="2016-07" db="EMBL/GenBank/DDBJ databases">
        <title>Pervasive Adenine N6-methylation of Active Genes in Fungi.</title>
        <authorList>
            <consortium name="DOE Joint Genome Institute"/>
            <person name="Mondo S.J."/>
            <person name="Dannebaum R.O."/>
            <person name="Kuo R.C."/>
            <person name="Labutti K."/>
            <person name="Haridas S."/>
            <person name="Kuo A."/>
            <person name="Salamov A."/>
            <person name="Ahrendt S.R."/>
            <person name="Lipzen A."/>
            <person name="Sullivan W."/>
            <person name="Andreopoulos W.B."/>
            <person name="Clum A."/>
            <person name="Lindquist E."/>
            <person name="Daum C."/>
            <person name="Ramamoorthy G.K."/>
            <person name="Gryganskyi A."/>
            <person name="Culley D."/>
            <person name="Magnuson J.K."/>
            <person name="James T.Y."/>
            <person name="O'Malley M.A."/>
            <person name="Stajich J.E."/>
            <person name="Spatafora J.W."/>
            <person name="Visel A."/>
            <person name="Grigoriev I.V."/>
        </authorList>
    </citation>
    <scope>NUCLEOTIDE SEQUENCE [LARGE SCALE GENOMIC DNA]</scope>
    <source>
        <strain evidence="7 8">NRRL 3301</strain>
    </source>
</reference>
<evidence type="ECO:0000313" key="8">
    <source>
        <dbReference type="Proteomes" id="UP000242146"/>
    </source>
</evidence>
<proteinExistence type="predicted"/>
<keyword evidence="4" id="KW-0411">Iron-sulfur</keyword>
<dbReference type="EMBL" id="MCGT01000006">
    <property type="protein sequence ID" value="ORX58694.1"/>
    <property type="molecule type" value="Genomic_DNA"/>
</dbReference>
<dbReference type="Gene3D" id="2.102.10.10">
    <property type="entry name" value="Rieske [2Fe-2S] iron-sulphur domain"/>
    <property type="match status" value="1"/>
</dbReference>
<sequence length="166" mass="18193">MFVPTIKHQRVADTNTKASPSYVKPCPKEKEAAAVTSSPPTVNNTLSHGITFEEGDHHDDEEQPRQKPTIVVDPQDDEQILITLSTGKKFTADRYCPHAGADLSLHATVDETSYPPDIGPIVVCSLHYWEYALHRQGRGGNGVATIHACPVENDSSCPGQQQHLAW</sequence>
<dbReference type="InterPro" id="IPR036922">
    <property type="entry name" value="Rieske_2Fe-2S_sf"/>
</dbReference>
<keyword evidence="8" id="KW-1185">Reference proteome</keyword>
<evidence type="ECO:0000259" key="6">
    <source>
        <dbReference type="PROSITE" id="PS51296"/>
    </source>
</evidence>
<evidence type="ECO:0000256" key="1">
    <source>
        <dbReference type="ARBA" id="ARBA00022714"/>
    </source>
</evidence>
<feature type="domain" description="Rieske" evidence="6">
    <location>
        <begin position="66"/>
        <end position="138"/>
    </location>
</feature>
<feature type="region of interest" description="Disordered" evidence="5">
    <location>
        <begin position="1"/>
        <end position="68"/>
    </location>
</feature>
<accession>A0A1X2GPM2</accession>
<feature type="compositionally biased region" description="Basic and acidic residues" evidence="5">
    <location>
        <begin position="54"/>
        <end position="65"/>
    </location>
</feature>
<dbReference type="OrthoDB" id="426882at2759"/>
<dbReference type="GO" id="GO:0046872">
    <property type="term" value="F:metal ion binding"/>
    <property type="evidence" value="ECO:0007669"/>
    <property type="project" value="UniProtKB-KW"/>
</dbReference>
<evidence type="ECO:0000256" key="4">
    <source>
        <dbReference type="ARBA" id="ARBA00023014"/>
    </source>
</evidence>
<gene>
    <name evidence="7" type="ORF">DM01DRAFT_1405336</name>
</gene>
<keyword evidence="2" id="KW-0479">Metal-binding</keyword>
<comment type="caution">
    <text evidence="7">The sequence shown here is derived from an EMBL/GenBank/DDBJ whole genome shotgun (WGS) entry which is preliminary data.</text>
</comment>
<evidence type="ECO:0000256" key="3">
    <source>
        <dbReference type="ARBA" id="ARBA00023004"/>
    </source>
</evidence>
<evidence type="ECO:0000256" key="2">
    <source>
        <dbReference type="ARBA" id="ARBA00022723"/>
    </source>
</evidence>
<dbReference type="GO" id="GO:0051537">
    <property type="term" value="F:2 iron, 2 sulfur cluster binding"/>
    <property type="evidence" value="ECO:0007669"/>
    <property type="project" value="UniProtKB-KW"/>
</dbReference>
<feature type="compositionally biased region" description="Polar residues" evidence="5">
    <location>
        <begin position="35"/>
        <end position="48"/>
    </location>
</feature>
<dbReference type="SUPFAM" id="SSF50022">
    <property type="entry name" value="ISP domain"/>
    <property type="match status" value="1"/>
</dbReference>
<dbReference type="PROSITE" id="PS51296">
    <property type="entry name" value="RIESKE"/>
    <property type="match status" value="1"/>
</dbReference>
<dbReference type="AlphaFoldDB" id="A0A1X2GPM2"/>
<evidence type="ECO:0000256" key="5">
    <source>
        <dbReference type="SAM" id="MobiDB-lite"/>
    </source>
</evidence>
<keyword evidence="1" id="KW-0001">2Fe-2S</keyword>
<name>A0A1X2GPM2_9FUNG</name>
<keyword evidence="3" id="KW-0408">Iron</keyword>
<dbReference type="InterPro" id="IPR017941">
    <property type="entry name" value="Rieske_2Fe-2S"/>
</dbReference>
<organism evidence="7 8">
    <name type="scientific">Hesseltinella vesiculosa</name>
    <dbReference type="NCBI Taxonomy" id="101127"/>
    <lineage>
        <taxon>Eukaryota</taxon>
        <taxon>Fungi</taxon>
        <taxon>Fungi incertae sedis</taxon>
        <taxon>Mucoromycota</taxon>
        <taxon>Mucoromycotina</taxon>
        <taxon>Mucoromycetes</taxon>
        <taxon>Mucorales</taxon>
        <taxon>Cunninghamellaceae</taxon>
        <taxon>Hesseltinella</taxon>
    </lineage>
</organism>
<dbReference type="Proteomes" id="UP000242146">
    <property type="component" value="Unassembled WGS sequence"/>
</dbReference>
<protein>
    <recommendedName>
        <fullName evidence="6">Rieske domain-containing protein</fullName>
    </recommendedName>
</protein>